<protein>
    <submittedName>
        <fullName evidence="1">Uncharacterized protein</fullName>
    </submittedName>
</protein>
<organism evidence="1">
    <name type="scientific">Arundo donax</name>
    <name type="common">Giant reed</name>
    <name type="synonym">Donax arundinaceus</name>
    <dbReference type="NCBI Taxonomy" id="35708"/>
    <lineage>
        <taxon>Eukaryota</taxon>
        <taxon>Viridiplantae</taxon>
        <taxon>Streptophyta</taxon>
        <taxon>Embryophyta</taxon>
        <taxon>Tracheophyta</taxon>
        <taxon>Spermatophyta</taxon>
        <taxon>Magnoliopsida</taxon>
        <taxon>Liliopsida</taxon>
        <taxon>Poales</taxon>
        <taxon>Poaceae</taxon>
        <taxon>PACMAD clade</taxon>
        <taxon>Arundinoideae</taxon>
        <taxon>Arundineae</taxon>
        <taxon>Arundo</taxon>
    </lineage>
</organism>
<reference evidence="1" key="2">
    <citation type="journal article" date="2015" name="Data Brief">
        <title>Shoot transcriptome of the giant reed, Arundo donax.</title>
        <authorList>
            <person name="Barrero R.A."/>
            <person name="Guerrero F.D."/>
            <person name="Moolhuijzen P."/>
            <person name="Goolsby J.A."/>
            <person name="Tidwell J."/>
            <person name="Bellgard S.E."/>
            <person name="Bellgard M.I."/>
        </authorList>
    </citation>
    <scope>NUCLEOTIDE SEQUENCE</scope>
    <source>
        <tissue evidence="1">Shoot tissue taken approximately 20 cm above the soil surface</tissue>
    </source>
</reference>
<reference evidence="1" key="1">
    <citation type="submission" date="2014-09" db="EMBL/GenBank/DDBJ databases">
        <authorList>
            <person name="Magalhaes I.L.F."/>
            <person name="Oliveira U."/>
            <person name="Santos F.R."/>
            <person name="Vidigal T.H.D.A."/>
            <person name="Brescovit A.D."/>
            <person name="Santos A.J."/>
        </authorList>
    </citation>
    <scope>NUCLEOTIDE SEQUENCE</scope>
    <source>
        <tissue evidence="1">Shoot tissue taken approximately 20 cm above the soil surface</tissue>
    </source>
</reference>
<evidence type="ECO:0000313" key="1">
    <source>
        <dbReference type="EMBL" id="JAD27075.1"/>
    </source>
</evidence>
<sequence>MIRSNIGTSLGFFMIESSKIMSRTSSRTV</sequence>
<accession>A0A0A8YQA7</accession>
<name>A0A0A8YQA7_ARUDO</name>
<proteinExistence type="predicted"/>
<dbReference type="AlphaFoldDB" id="A0A0A8YQA7"/>
<dbReference type="EMBL" id="GBRH01270820">
    <property type="protein sequence ID" value="JAD27075.1"/>
    <property type="molecule type" value="Transcribed_RNA"/>
</dbReference>